<dbReference type="InterPro" id="IPR029060">
    <property type="entry name" value="PIN-like_dom_sf"/>
</dbReference>
<dbReference type="GO" id="GO:0004540">
    <property type="term" value="F:RNA nuclease activity"/>
    <property type="evidence" value="ECO:0007669"/>
    <property type="project" value="InterPro"/>
</dbReference>
<evidence type="ECO:0000256" key="2">
    <source>
        <dbReference type="ARBA" id="ARBA00022649"/>
    </source>
</evidence>
<dbReference type="SUPFAM" id="SSF88723">
    <property type="entry name" value="PIN domain-like"/>
    <property type="match status" value="1"/>
</dbReference>
<evidence type="ECO:0000256" key="8">
    <source>
        <dbReference type="HAMAP-Rule" id="MF_00265"/>
    </source>
</evidence>
<evidence type="ECO:0000256" key="7">
    <source>
        <dbReference type="ARBA" id="ARBA00038093"/>
    </source>
</evidence>
<dbReference type="EC" id="3.1.-.-" evidence="8"/>
<dbReference type="InterPro" id="IPR050556">
    <property type="entry name" value="Type_II_TA_system_RNase"/>
</dbReference>
<feature type="domain" description="PIN" evidence="9">
    <location>
        <begin position="4"/>
        <end position="128"/>
    </location>
</feature>
<keyword evidence="3 8" id="KW-0540">Nuclease</keyword>
<evidence type="ECO:0000313" key="10">
    <source>
        <dbReference type="EMBL" id="TXL70217.1"/>
    </source>
</evidence>
<dbReference type="Gene3D" id="3.40.50.1010">
    <property type="entry name" value="5'-nuclease"/>
    <property type="match status" value="1"/>
</dbReference>
<dbReference type="AlphaFoldDB" id="A0A5C8P8U2"/>
<reference evidence="10 11" key="1">
    <citation type="submission" date="2019-06" db="EMBL/GenBank/DDBJ databases">
        <title>New taxonomy in bacterial strain CC-CFT640, isolated from vineyard.</title>
        <authorList>
            <person name="Lin S.-Y."/>
            <person name="Tsai C.-F."/>
            <person name="Young C.-C."/>
        </authorList>
    </citation>
    <scope>NUCLEOTIDE SEQUENCE [LARGE SCALE GENOMIC DNA]</scope>
    <source>
        <strain evidence="10 11">CC-CFT640</strain>
    </source>
</reference>
<dbReference type="PANTHER" id="PTHR33653">
    <property type="entry name" value="RIBONUCLEASE VAPC2"/>
    <property type="match status" value="1"/>
</dbReference>
<dbReference type="HAMAP" id="MF_00265">
    <property type="entry name" value="VapC_Nob1"/>
    <property type="match status" value="1"/>
</dbReference>
<organism evidence="10 11">
    <name type="scientific">Vineibacter terrae</name>
    <dbReference type="NCBI Taxonomy" id="2586908"/>
    <lineage>
        <taxon>Bacteria</taxon>
        <taxon>Pseudomonadati</taxon>
        <taxon>Pseudomonadota</taxon>
        <taxon>Alphaproteobacteria</taxon>
        <taxon>Hyphomicrobiales</taxon>
        <taxon>Vineibacter</taxon>
    </lineage>
</organism>
<protein>
    <recommendedName>
        <fullName evidence="8">Ribonuclease VapC</fullName>
        <shortName evidence="8">RNase VapC</shortName>
        <ecNumber evidence="8">3.1.-.-</ecNumber>
    </recommendedName>
    <alternativeName>
        <fullName evidence="8">Toxin VapC</fullName>
    </alternativeName>
</protein>
<feature type="binding site" evidence="8">
    <location>
        <position position="6"/>
    </location>
    <ligand>
        <name>Mg(2+)</name>
        <dbReference type="ChEBI" id="CHEBI:18420"/>
    </ligand>
</feature>
<dbReference type="Proteomes" id="UP000321638">
    <property type="component" value="Unassembled WGS sequence"/>
</dbReference>
<evidence type="ECO:0000259" key="9">
    <source>
        <dbReference type="Pfam" id="PF01850"/>
    </source>
</evidence>
<keyword evidence="6 8" id="KW-0460">Magnesium</keyword>
<comment type="similarity">
    <text evidence="7 8">Belongs to the PINc/VapC protein family.</text>
</comment>
<gene>
    <name evidence="8" type="primary">vapC</name>
    <name evidence="10" type="ORF">FHP25_35380</name>
</gene>
<dbReference type="GO" id="GO:0016787">
    <property type="term" value="F:hydrolase activity"/>
    <property type="evidence" value="ECO:0007669"/>
    <property type="project" value="UniProtKB-KW"/>
</dbReference>
<dbReference type="GO" id="GO:0000287">
    <property type="term" value="F:magnesium ion binding"/>
    <property type="evidence" value="ECO:0007669"/>
    <property type="project" value="UniProtKB-UniRule"/>
</dbReference>
<dbReference type="Pfam" id="PF01850">
    <property type="entry name" value="PIN"/>
    <property type="match status" value="1"/>
</dbReference>
<evidence type="ECO:0000256" key="3">
    <source>
        <dbReference type="ARBA" id="ARBA00022722"/>
    </source>
</evidence>
<comment type="function">
    <text evidence="8">Toxic component of a toxin-antitoxin (TA) system. An RNase.</text>
</comment>
<dbReference type="GO" id="GO:0090729">
    <property type="term" value="F:toxin activity"/>
    <property type="evidence" value="ECO:0007669"/>
    <property type="project" value="UniProtKB-KW"/>
</dbReference>
<comment type="cofactor">
    <cofactor evidence="1 8">
        <name>Mg(2+)</name>
        <dbReference type="ChEBI" id="CHEBI:18420"/>
    </cofactor>
</comment>
<keyword evidence="2 8" id="KW-1277">Toxin-antitoxin system</keyword>
<evidence type="ECO:0000256" key="5">
    <source>
        <dbReference type="ARBA" id="ARBA00022801"/>
    </source>
</evidence>
<evidence type="ECO:0000256" key="4">
    <source>
        <dbReference type="ARBA" id="ARBA00022723"/>
    </source>
</evidence>
<evidence type="ECO:0000313" key="11">
    <source>
        <dbReference type="Proteomes" id="UP000321638"/>
    </source>
</evidence>
<name>A0A5C8P8U2_9HYPH</name>
<proteinExistence type="inferred from homology"/>
<dbReference type="PANTHER" id="PTHR33653:SF1">
    <property type="entry name" value="RIBONUCLEASE VAPC2"/>
    <property type="match status" value="1"/>
</dbReference>
<keyword evidence="5 8" id="KW-0378">Hydrolase</keyword>
<keyword evidence="11" id="KW-1185">Reference proteome</keyword>
<accession>A0A5C8P8U2</accession>
<dbReference type="OrthoDB" id="7188375at2"/>
<comment type="caution">
    <text evidence="10">The sequence shown here is derived from an EMBL/GenBank/DDBJ whole genome shotgun (WGS) entry which is preliminary data.</text>
</comment>
<dbReference type="RefSeq" id="WP_147851730.1">
    <property type="nucleotide sequence ID" value="NZ_VDUZ01000063.1"/>
</dbReference>
<dbReference type="EMBL" id="VDUZ01000063">
    <property type="protein sequence ID" value="TXL70217.1"/>
    <property type="molecule type" value="Genomic_DNA"/>
</dbReference>
<dbReference type="CDD" id="cd18746">
    <property type="entry name" value="PIN_VapC4-5_FitB-like"/>
    <property type="match status" value="1"/>
</dbReference>
<sequence>MSFLLDTNVVSEWVKKRPDAGVITWLAEIDEDRVFLSVVTLAELRHGIDRLADGNRRRRLDTWLRDELPLRFEGRLLSVDRTVADRWGEVVARREAAGRPIGVMDAFIAATANVHGLKLVTRNESDFRTAVKEIINPWRG</sequence>
<dbReference type="InterPro" id="IPR002716">
    <property type="entry name" value="PIN_dom"/>
</dbReference>
<feature type="binding site" evidence="8">
    <location>
        <position position="105"/>
    </location>
    <ligand>
        <name>Mg(2+)</name>
        <dbReference type="ChEBI" id="CHEBI:18420"/>
    </ligand>
</feature>
<evidence type="ECO:0000256" key="6">
    <source>
        <dbReference type="ARBA" id="ARBA00022842"/>
    </source>
</evidence>
<evidence type="ECO:0000256" key="1">
    <source>
        <dbReference type="ARBA" id="ARBA00001946"/>
    </source>
</evidence>
<dbReference type="InterPro" id="IPR022907">
    <property type="entry name" value="VapC_family"/>
</dbReference>
<keyword evidence="4 8" id="KW-0479">Metal-binding</keyword>
<keyword evidence="8" id="KW-0800">Toxin</keyword>